<accession>A0ABU1TTX8</accession>
<evidence type="ECO:0000313" key="1">
    <source>
        <dbReference type="EMBL" id="MDR6969334.1"/>
    </source>
</evidence>
<name>A0ABU1TTX8_9FLAO</name>
<dbReference type="EMBL" id="JAVDVI010000018">
    <property type="protein sequence ID" value="MDR6969334.1"/>
    <property type="molecule type" value="Genomic_DNA"/>
</dbReference>
<gene>
    <name evidence="1" type="ORF">J2X31_003364</name>
</gene>
<reference evidence="1 2" key="1">
    <citation type="submission" date="2023-07" db="EMBL/GenBank/DDBJ databases">
        <title>Sorghum-associated microbial communities from plants grown in Nebraska, USA.</title>
        <authorList>
            <person name="Schachtman D."/>
        </authorList>
    </citation>
    <scope>NUCLEOTIDE SEQUENCE [LARGE SCALE GENOMIC DNA]</scope>
    <source>
        <strain evidence="1 2">3773</strain>
    </source>
</reference>
<keyword evidence="2" id="KW-1185">Reference proteome</keyword>
<evidence type="ECO:0000313" key="2">
    <source>
        <dbReference type="Proteomes" id="UP001255185"/>
    </source>
</evidence>
<proteinExistence type="predicted"/>
<sequence>MQKDDDTYLGQKIYFETTGSNGEAPIVMVSSFGTRGMDSGISY</sequence>
<organism evidence="1 2">
    <name type="scientific">Flavobacterium arsenatis</name>
    <dbReference type="NCBI Taxonomy" id="1484332"/>
    <lineage>
        <taxon>Bacteria</taxon>
        <taxon>Pseudomonadati</taxon>
        <taxon>Bacteroidota</taxon>
        <taxon>Flavobacteriia</taxon>
        <taxon>Flavobacteriales</taxon>
        <taxon>Flavobacteriaceae</taxon>
        <taxon>Flavobacterium</taxon>
    </lineage>
</organism>
<dbReference type="Proteomes" id="UP001255185">
    <property type="component" value="Unassembled WGS sequence"/>
</dbReference>
<comment type="caution">
    <text evidence="1">The sequence shown here is derived from an EMBL/GenBank/DDBJ whole genome shotgun (WGS) entry which is preliminary data.</text>
</comment>
<protein>
    <submittedName>
        <fullName evidence="1">Uncharacterized protein</fullName>
    </submittedName>
</protein>
<dbReference type="RefSeq" id="WP_310028276.1">
    <property type="nucleotide sequence ID" value="NZ_JAVDVI010000018.1"/>
</dbReference>